<reference evidence="1 2" key="1">
    <citation type="submission" date="2023-09" db="EMBL/GenBank/DDBJ databases">
        <authorList>
            <person name="Rey-Velasco X."/>
        </authorList>
    </citation>
    <scope>NUCLEOTIDE SEQUENCE [LARGE SCALE GENOMIC DNA]</scope>
    <source>
        <strain evidence="1 2">W409</strain>
    </source>
</reference>
<proteinExistence type="predicted"/>
<keyword evidence="2" id="KW-1185">Reference proteome</keyword>
<protein>
    <submittedName>
        <fullName evidence="1">Uncharacterized protein</fullName>
    </submittedName>
</protein>
<gene>
    <name evidence="1" type="ORF">RM544_05195</name>
</gene>
<comment type="caution">
    <text evidence="1">The sequence shown here is derived from an EMBL/GenBank/DDBJ whole genome shotgun (WGS) entry which is preliminary data.</text>
</comment>
<organism evidence="1 2">
    <name type="scientific">Brumicola blandensis</name>
    <dbReference type="NCBI Taxonomy" id="3075611"/>
    <lineage>
        <taxon>Bacteria</taxon>
        <taxon>Pseudomonadati</taxon>
        <taxon>Pseudomonadota</taxon>
        <taxon>Gammaproteobacteria</taxon>
        <taxon>Alteromonadales</taxon>
        <taxon>Alteromonadaceae</taxon>
        <taxon>Brumicola</taxon>
    </lineage>
</organism>
<accession>A0AAW8R442</accession>
<dbReference type="RefSeq" id="WP_311360690.1">
    <property type="nucleotide sequence ID" value="NZ_JAVRIE010000001.1"/>
</dbReference>
<sequence>MDTANINNTSAIYISKDAVQTTQDKPLLRRRDFDSEQQKAALIEGEQLESTKLVVGNEEVFQRAEDFKQTSNYDDTVNLRVRKELELYQSIDKQNQREDISQLLGVDIFA</sequence>
<evidence type="ECO:0000313" key="1">
    <source>
        <dbReference type="EMBL" id="MDT0581923.1"/>
    </source>
</evidence>
<dbReference type="EMBL" id="JAVRIE010000001">
    <property type="protein sequence ID" value="MDT0581923.1"/>
    <property type="molecule type" value="Genomic_DNA"/>
</dbReference>
<dbReference type="Proteomes" id="UP001249020">
    <property type="component" value="Unassembled WGS sequence"/>
</dbReference>
<dbReference type="AlphaFoldDB" id="A0AAW8R442"/>
<evidence type="ECO:0000313" key="2">
    <source>
        <dbReference type="Proteomes" id="UP001249020"/>
    </source>
</evidence>
<name>A0AAW8R442_9ALTE</name>